<dbReference type="InterPro" id="IPR036068">
    <property type="entry name" value="Nicotinate_pribotase-like_C"/>
</dbReference>
<dbReference type="Pfam" id="PF02749">
    <property type="entry name" value="QRPTase_N"/>
    <property type="match status" value="1"/>
</dbReference>
<dbReference type="Gene3D" id="3.90.1170.20">
    <property type="entry name" value="Quinolinate phosphoribosyl transferase, N-terminal domain"/>
    <property type="match status" value="1"/>
</dbReference>
<dbReference type="Pfam" id="PF01729">
    <property type="entry name" value="QRPTase_C"/>
    <property type="match status" value="1"/>
</dbReference>
<gene>
    <name evidence="14" type="ORF">MNB_SUP05-13-350</name>
</gene>
<evidence type="ECO:0000259" key="12">
    <source>
        <dbReference type="Pfam" id="PF01729"/>
    </source>
</evidence>
<dbReference type="EMBL" id="FPHU01000072">
    <property type="protein sequence ID" value="SFV80391.1"/>
    <property type="molecule type" value="Genomic_DNA"/>
</dbReference>
<dbReference type="InterPro" id="IPR027277">
    <property type="entry name" value="NadC/ModD"/>
</dbReference>
<dbReference type="SUPFAM" id="SSF51690">
    <property type="entry name" value="Nicotinate/Quinolinate PRTase C-terminal domain-like"/>
    <property type="match status" value="1"/>
</dbReference>
<organism evidence="14">
    <name type="scientific">hydrothermal vent metagenome</name>
    <dbReference type="NCBI Taxonomy" id="652676"/>
    <lineage>
        <taxon>unclassified sequences</taxon>
        <taxon>metagenomes</taxon>
        <taxon>ecological metagenomes</taxon>
    </lineage>
</organism>
<comment type="pathway">
    <text evidence="2">Cofactor biosynthesis; NAD(+) biosynthesis; nicotinate D-ribonucleotide from quinolinate: step 1/1.</text>
</comment>
<dbReference type="InterPro" id="IPR037128">
    <property type="entry name" value="Quinolinate_PRibosylTase_N_sf"/>
</dbReference>
<feature type="domain" description="Quinolinate phosphoribosyl transferase N-terminal" evidence="13">
    <location>
        <begin position="33"/>
        <end position="111"/>
    </location>
</feature>
<evidence type="ECO:0000256" key="11">
    <source>
        <dbReference type="ARBA" id="ARBA00069173"/>
    </source>
</evidence>
<evidence type="ECO:0000256" key="9">
    <source>
        <dbReference type="ARBA" id="ARBA00033102"/>
    </source>
</evidence>
<feature type="domain" description="Quinolinate phosphoribosyl transferase C-terminal" evidence="12">
    <location>
        <begin position="114"/>
        <end position="278"/>
    </location>
</feature>
<comment type="catalytic activity">
    <reaction evidence="10">
        <text>nicotinate beta-D-ribonucleotide + CO2 + diphosphate = quinolinate + 5-phospho-alpha-D-ribose 1-diphosphate + 2 H(+)</text>
        <dbReference type="Rhea" id="RHEA:12733"/>
        <dbReference type="ChEBI" id="CHEBI:15378"/>
        <dbReference type="ChEBI" id="CHEBI:16526"/>
        <dbReference type="ChEBI" id="CHEBI:29959"/>
        <dbReference type="ChEBI" id="CHEBI:33019"/>
        <dbReference type="ChEBI" id="CHEBI:57502"/>
        <dbReference type="ChEBI" id="CHEBI:58017"/>
        <dbReference type="EC" id="2.4.2.19"/>
    </reaction>
</comment>
<evidence type="ECO:0000256" key="6">
    <source>
        <dbReference type="ARBA" id="ARBA00022642"/>
    </source>
</evidence>
<dbReference type="AlphaFoldDB" id="A0A1W1DGK7"/>
<comment type="function">
    <text evidence="1">Involved in the catabolism of quinolinic acid (QA).</text>
</comment>
<accession>A0A1W1DGK7</accession>
<evidence type="ECO:0000256" key="4">
    <source>
        <dbReference type="ARBA" id="ARBA00011218"/>
    </source>
</evidence>
<dbReference type="InterPro" id="IPR002638">
    <property type="entry name" value="Quinolinate_PRibosylTrfase_C"/>
</dbReference>
<dbReference type="InterPro" id="IPR013785">
    <property type="entry name" value="Aldolase_TIM"/>
</dbReference>
<dbReference type="PIRSF" id="PIRSF006250">
    <property type="entry name" value="NadC_ModD"/>
    <property type="match status" value="1"/>
</dbReference>
<evidence type="ECO:0000256" key="5">
    <source>
        <dbReference type="ARBA" id="ARBA00011944"/>
    </source>
</evidence>
<evidence type="ECO:0000256" key="7">
    <source>
        <dbReference type="ARBA" id="ARBA00022676"/>
    </source>
</evidence>
<evidence type="ECO:0000259" key="13">
    <source>
        <dbReference type="Pfam" id="PF02749"/>
    </source>
</evidence>
<proteinExistence type="inferred from homology"/>
<name>A0A1W1DGK7_9ZZZZ</name>
<evidence type="ECO:0000256" key="3">
    <source>
        <dbReference type="ARBA" id="ARBA00009400"/>
    </source>
</evidence>
<dbReference type="PANTHER" id="PTHR32179">
    <property type="entry name" value="NICOTINATE-NUCLEOTIDE PYROPHOSPHORYLASE [CARBOXYLATING]"/>
    <property type="match status" value="1"/>
</dbReference>
<keyword evidence="8 14" id="KW-0808">Transferase</keyword>
<dbReference type="UniPathway" id="UPA00253">
    <property type="reaction ID" value="UER00331"/>
</dbReference>
<sequence length="280" mass="30526">MQLLPLSMSEQILTIVQQALNEDIGSGDVSASLLPDENINARIIAREPAIICGIPYAQQTFLLVDESIQIDWQVDDGESVTDNQVLCTLSGLASSIVSAERVALNFLQTLSATATQTHRLTIKIAHTQAQLLDTRKTIPGLRLAQKYAVKCGGGVNHRMGLYDCIMLKENHIIAAGSIRNAVKTAIEKYPNLPLIVEVENLEQLQQALTLDHITRVLCDNFSTEDLARAVDLAKNKLPLEASGNIDEHTIVEVANTGIDYISTGSITKNVNAIDLSLRFT</sequence>
<dbReference type="FunFam" id="3.90.1170.20:FF:000001">
    <property type="entry name" value="Nicotinate-nucleotide diphosphorylase (Carboxylating)"/>
    <property type="match status" value="1"/>
</dbReference>
<dbReference type="GO" id="GO:0034213">
    <property type="term" value="P:quinolinate catabolic process"/>
    <property type="evidence" value="ECO:0007669"/>
    <property type="project" value="TreeGrafter"/>
</dbReference>
<dbReference type="GO" id="GO:0005737">
    <property type="term" value="C:cytoplasm"/>
    <property type="evidence" value="ECO:0007669"/>
    <property type="project" value="TreeGrafter"/>
</dbReference>
<dbReference type="FunFam" id="3.20.20.70:FF:000030">
    <property type="entry name" value="Nicotinate-nucleotide pyrophosphorylase, carboxylating"/>
    <property type="match status" value="1"/>
</dbReference>
<keyword evidence="6" id="KW-0662">Pyridine nucleotide biosynthesis</keyword>
<reference evidence="14" key="1">
    <citation type="submission" date="2016-10" db="EMBL/GenBank/DDBJ databases">
        <authorList>
            <person name="de Groot N.N."/>
        </authorList>
    </citation>
    <scope>NUCLEOTIDE SEQUENCE</scope>
</reference>
<evidence type="ECO:0000256" key="1">
    <source>
        <dbReference type="ARBA" id="ARBA00003237"/>
    </source>
</evidence>
<dbReference type="PANTHER" id="PTHR32179:SF3">
    <property type="entry name" value="NICOTINATE-NUCLEOTIDE PYROPHOSPHORYLASE [CARBOXYLATING]"/>
    <property type="match status" value="1"/>
</dbReference>
<dbReference type="InterPro" id="IPR004393">
    <property type="entry name" value="NadC"/>
</dbReference>
<evidence type="ECO:0000313" key="14">
    <source>
        <dbReference type="EMBL" id="SFV80391.1"/>
    </source>
</evidence>
<comment type="subunit">
    <text evidence="4">Hexamer formed by 3 homodimers.</text>
</comment>
<dbReference type="InterPro" id="IPR022412">
    <property type="entry name" value="Quinolinate_PRibosylTrfase_N"/>
</dbReference>
<protein>
    <recommendedName>
        <fullName evidence="11">Probable nicotinate-nucleotide pyrophosphorylase [carboxylating]</fullName>
        <ecNumber evidence="5">2.4.2.19</ecNumber>
    </recommendedName>
    <alternativeName>
        <fullName evidence="9">Quinolinate phosphoribosyltransferase [decarboxylating]</fullName>
    </alternativeName>
</protein>
<evidence type="ECO:0000256" key="10">
    <source>
        <dbReference type="ARBA" id="ARBA00047445"/>
    </source>
</evidence>
<dbReference type="Gene3D" id="3.20.20.70">
    <property type="entry name" value="Aldolase class I"/>
    <property type="match status" value="1"/>
</dbReference>
<dbReference type="NCBIfam" id="TIGR00078">
    <property type="entry name" value="nadC"/>
    <property type="match status" value="1"/>
</dbReference>
<keyword evidence="7 14" id="KW-0328">Glycosyltransferase</keyword>
<dbReference type="GO" id="GO:0009435">
    <property type="term" value="P:NAD+ biosynthetic process"/>
    <property type="evidence" value="ECO:0007669"/>
    <property type="project" value="UniProtKB-UniPathway"/>
</dbReference>
<dbReference type="GO" id="GO:0004514">
    <property type="term" value="F:nicotinate-nucleotide diphosphorylase (carboxylating) activity"/>
    <property type="evidence" value="ECO:0007669"/>
    <property type="project" value="UniProtKB-EC"/>
</dbReference>
<dbReference type="SUPFAM" id="SSF54675">
    <property type="entry name" value="Nicotinate/Quinolinate PRTase N-terminal domain-like"/>
    <property type="match status" value="1"/>
</dbReference>
<dbReference type="EC" id="2.4.2.19" evidence="5"/>
<evidence type="ECO:0000256" key="2">
    <source>
        <dbReference type="ARBA" id="ARBA00004893"/>
    </source>
</evidence>
<evidence type="ECO:0000256" key="8">
    <source>
        <dbReference type="ARBA" id="ARBA00022679"/>
    </source>
</evidence>
<comment type="similarity">
    <text evidence="3">Belongs to the NadC/ModD family.</text>
</comment>
<dbReference type="CDD" id="cd01572">
    <property type="entry name" value="QPRTase"/>
    <property type="match status" value="1"/>
</dbReference>